<dbReference type="EMBL" id="BMKS01000018">
    <property type="protein sequence ID" value="GGG48670.1"/>
    <property type="molecule type" value="Genomic_DNA"/>
</dbReference>
<feature type="region of interest" description="Disordered" evidence="3">
    <location>
        <begin position="1"/>
        <end position="32"/>
    </location>
</feature>
<keyword evidence="6" id="KW-1185">Reference proteome</keyword>
<name>A0A8J2ZEP1_9PROT</name>
<dbReference type="GO" id="GO:0003677">
    <property type="term" value="F:DNA binding"/>
    <property type="evidence" value="ECO:0007669"/>
    <property type="project" value="InterPro"/>
</dbReference>
<feature type="compositionally biased region" description="Low complexity" evidence="3">
    <location>
        <begin position="1"/>
        <end position="14"/>
    </location>
</feature>
<dbReference type="Gene3D" id="1.10.443.10">
    <property type="entry name" value="Intergrase catalytic core"/>
    <property type="match status" value="1"/>
</dbReference>
<evidence type="ECO:0000259" key="4">
    <source>
        <dbReference type="PROSITE" id="PS51898"/>
    </source>
</evidence>
<proteinExistence type="predicted"/>
<gene>
    <name evidence="5" type="ORF">GCM10010964_40050</name>
</gene>
<dbReference type="CDD" id="cd00796">
    <property type="entry name" value="INT_Rci_Hp1_C"/>
    <property type="match status" value="1"/>
</dbReference>
<evidence type="ECO:0000256" key="1">
    <source>
        <dbReference type="ARBA" id="ARBA00022908"/>
    </source>
</evidence>
<reference evidence="5 6" key="1">
    <citation type="journal article" date="2014" name="Int. J. Syst. Evol. Microbiol.">
        <title>Complete genome sequence of Corynebacterium casei LMG S-19264T (=DSM 44701T), isolated from a smear-ripened cheese.</title>
        <authorList>
            <consortium name="US DOE Joint Genome Institute (JGI-PGF)"/>
            <person name="Walter F."/>
            <person name="Albersmeier A."/>
            <person name="Kalinowski J."/>
            <person name="Ruckert C."/>
        </authorList>
    </citation>
    <scope>NUCLEOTIDE SEQUENCE [LARGE SCALE GENOMIC DNA]</scope>
    <source>
        <strain evidence="5 6">CGMCC 1.16330</strain>
    </source>
</reference>
<organism evidence="5 6">
    <name type="scientific">Caldovatus sediminis</name>
    <dbReference type="NCBI Taxonomy" id="2041189"/>
    <lineage>
        <taxon>Bacteria</taxon>
        <taxon>Pseudomonadati</taxon>
        <taxon>Pseudomonadota</taxon>
        <taxon>Alphaproteobacteria</taxon>
        <taxon>Acetobacterales</taxon>
        <taxon>Roseomonadaceae</taxon>
        <taxon>Caldovatus</taxon>
    </lineage>
</organism>
<keyword evidence="2" id="KW-0233">DNA recombination</keyword>
<feature type="domain" description="Tyr recombinase" evidence="4">
    <location>
        <begin position="181"/>
        <end position="361"/>
    </location>
</feature>
<evidence type="ECO:0000313" key="5">
    <source>
        <dbReference type="EMBL" id="GGG48670.1"/>
    </source>
</evidence>
<dbReference type="InterPro" id="IPR050090">
    <property type="entry name" value="Tyrosine_recombinase_XerCD"/>
</dbReference>
<evidence type="ECO:0000313" key="6">
    <source>
        <dbReference type="Proteomes" id="UP000597507"/>
    </source>
</evidence>
<comment type="caution">
    <text evidence="5">The sequence shown here is derived from an EMBL/GenBank/DDBJ whole genome shotgun (WGS) entry which is preliminary data.</text>
</comment>
<sequence>MRAAPAAPIAPAARPTRHERRPPATCAARRQDRRAAGGAIRIGRESIAVAELSTGARARADAQAIAAAEEARIRAAHLDGPAGRARHLTIAECIESYLARPGGVARLDALKFGRLNDLIGGYTLARLREAWSSWQGAHARHSPGTATRYRALLMAAVRAGCAVRDVPAPPPPPPVRRRREERIAHLTDDERRRLLAAYNPHAACPVLLLAYQGMRTREVLRLDWRDVIWRTETIRVPAERAKARRARALPMHPRVRLMLWGLWHAAGKPGKGPVFLSSRGEPYHDTREIGGNPLAKAHSTACGAAGVKGFRVHDWRHDWACRMVLAGVDLVTLMELGGWASLEMVRRYASIRGDHRREAITRLA</sequence>
<dbReference type="InterPro" id="IPR013762">
    <property type="entry name" value="Integrase-like_cat_sf"/>
</dbReference>
<accession>A0A8J2ZEP1</accession>
<dbReference type="InterPro" id="IPR011010">
    <property type="entry name" value="DNA_brk_join_enz"/>
</dbReference>
<dbReference type="SUPFAM" id="SSF56349">
    <property type="entry name" value="DNA breaking-rejoining enzymes"/>
    <property type="match status" value="1"/>
</dbReference>
<dbReference type="GO" id="GO:0015074">
    <property type="term" value="P:DNA integration"/>
    <property type="evidence" value="ECO:0007669"/>
    <property type="project" value="UniProtKB-KW"/>
</dbReference>
<dbReference type="GO" id="GO:0006310">
    <property type="term" value="P:DNA recombination"/>
    <property type="evidence" value="ECO:0007669"/>
    <property type="project" value="UniProtKB-KW"/>
</dbReference>
<dbReference type="PROSITE" id="PS51898">
    <property type="entry name" value="TYR_RECOMBINASE"/>
    <property type="match status" value="1"/>
</dbReference>
<dbReference type="PANTHER" id="PTHR30349">
    <property type="entry name" value="PHAGE INTEGRASE-RELATED"/>
    <property type="match status" value="1"/>
</dbReference>
<dbReference type="AlphaFoldDB" id="A0A8J2ZEP1"/>
<dbReference type="Proteomes" id="UP000597507">
    <property type="component" value="Unassembled WGS sequence"/>
</dbReference>
<dbReference type="PANTHER" id="PTHR30349:SF64">
    <property type="entry name" value="PROPHAGE INTEGRASE INTD-RELATED"/>
    <property type="match status" value="1"/>
</dbReference>
<keyword evidence="1" id="KW-0229">DNA integration</keyword>
<dbReference type="Pfam" id="PF00589">
    <property type="entry name" value="Phage_integrase"/>
    <property type="match status" value="1"/>
</dbReference>
<dbReference type="InterPro" id="IPR002104">
    <property type="entry name" value="Integrase_catalytic"/>
</dbReference>
<evidence type="ECO:0000256" key="2">
    <source>
        <dbReference type="ARBA" id="ARBA00023172"/>
    </source>
</evidence>
<evidence type="ECO:0000256" key="3">
    <source>
        <dbReference type="SAM" id="MobiDB-lite"/>
    </source>
</evidence>
<protein>
    <recommendedName>
        <fullName evidence="4">Tyr recombinase domain-containing protein</fullName>
    </recommendedName>
</protein>